<dbReference type="RefSeq" id="WP_129402654.1">
    <property type="nucleotide sequence ID" value="NZ_SBKP01000001.1"/>
</dbReference>
<feature type="transmembrane region" description="Helical" evidence="1">
    <location>
        <begin position="186"/>
        <end position="208"/>
    </location>
</feature>
<feature type="transmembrane region" description="Helical" evidence="1">
    <location>
        <begin position="29"/>
        <end position="49"/>
    </location>
</feature>
<dbReference type="AlphaFoldDB" id="A0A4V1N444"/>
<reference evidence="3" key="1">
    <citation type="submission" date="2019-01" db="EMBL/GenBank/DDBJ databases">
        <title>Cytophagaceae bacterium strain CAR-16.</title>
        <authorList>
            <person name="Chen W.-M."/>
        </authorList>
    </citation>
    <scope>NUCLEOTIDE SEQUENCE [LARGE SCALE GENOMIC DNA]</scope>
    <source>
        <strain evidence="3">CHR27</strain>
    </source>
</reference>
<name>A0A4V1N444_9SPHN</name>
<keyword evidence="1" id="KW-0472">Membrane</keyword>
<dbReference type="OrthoDB" id="7390889at2"/>
<protein>
    <submittedName>
        <fullName evidence="2">DUF1109 domain-containing protein</fullName>
    </submittedName>
</protein>
<feature type="transmembrane region" description="Helical" evidence="1">
    <location>
        <begin position="95"/>
        <end position="115"/>
    </location>
</feature>
<organism evidence="2 3">
    <name type="scientific">Sphingobium fluviale</name>
    <dbReference type="NCBI Taxonomy" id="2506423"/>
    <lineage>
        <taxon>Bacteria</taxon>
        <taxon>Pseudomonadati</taxon>
        <taxon>Pseudomonadota</taxon>
        <taxon>Alphaproteobacteria</taxon>
        <taxon>Sphingomonadales</taxon>
        <taxon>Sphingomonadaceae</taxon>
        <taxon>Sphingobium</taxon>
    </lineage>
</organism>
<comment type="caution">
    <text evidence="2">The sequence shown here is derived from an EMBL/GenBank/DDBJ whole genome shotgun (WGS) entry which is preliminary data.</text>
</comment>
<evidence type="ECO:0000256" key="1">
    <source>
        <dbReference type="SAM" id="Phobius"/>
    </source>
</evidence>
<dbReference type="InterPro" id="IPR009495">
    <property type="entry name" value="NrsF"/>
</dbReference>
<gene>
    <name evidence="2" type="ORF">EQG66_00870</name>
</gene>
<evidence type="ECO:0000313" key="2">
    <source>
        <dbReference type="EMBL" id="RXR30876.1"/>
    </source>
</evidence>
<dbReference type="Proteomes" id="UP000290958">
    <property type="component" value="Unassembled WGS sequence"/>
</dbReference>
<dbReference type="EMBL" id="SBKP01000001">
    <property type="protein sequence ID" value="RXR30876.1"/>
    <property type="molecule type" value="Genomic_DNA"/>
</dbReference>
<keyword evidence="1" id="KW-1133">Transmembrane helix</keyword>
<feature type="transmembrane region" description="Helical" evidence="1">
    <location>
        <begin position="61"/>
        <end position="83"/>
    </location>
</feature>
<keyword evidence="3" id="KW-1185">Reference proteome</keyword>
<dbReference type="Pfam" id="PF06532">
    <property type="entry name" value="NrsF"/>
    <property type="match status" value="1"/>
</dbReference>
<keyword evidence="1" id="KW-0812">Transmembrane</keyword>
<feature type="transmembrane region" description="Helical" evidence="1">
    <location>
        <begin position="127"/>
        <end position="150"/>
    </location>
</feature>
<proteinExistence type="predicted"/>
<sequence>MKHDSNSLIDALVDELVPVRPLRRAEGGALVLAATVLTGLLVLAINGIAGNVLAGAVSPMFLLANGLLLLLGVAASASTIAMASPRVGNRHDGTGWALAMAAVFPAVTLALLAAHRADLPHLLDVAAGWHCLVEALLSSLVVAGALLLWLRRGAPVSPRTAGIHLGVAATALGTAVYGLSCPAETIYHLGIWHALPVLVGGLIGRIVVPQLLRW</sequence>
<accession>A0A4V1N444</accession>
<evidence type="ECO:0000313" key="3">
    <source>
        <dbReference type="Proteomes" id="UP000290958"/>
    </source>
</evidence>
<feature type="transmembrane region" description="Helical" evidence="1">
    <location>
        <begin position="162"/>
        <end position="180"/>
    </location>
</feature>